<evidence type="ECO:0000313" key="18">
    <source>
        <dbReference type="Proteomes" id="UP001558652"/>
    </source>
</evidence>
<dbReference type="Gene3D" id="3.30.420.510">
    <property type="match status" value="1"/>
</dbReference>
<dbReference type="Gene3D" id="3.40.50.10880">
    <property type="entry name" value="Uncharacterised protein PF01937, DUF89, domain 3"/>
    <property type="match status" value="1"/>
</dbReference>
<evidence type="ECO:0000256" key="15">
    <source>
        <dbReference type="ARBA" id="ARBA00046055"/>
    </source>
</evidence>
<evidence type="ECO:0000256" key="5">
    <source>
        <dbReference type="ARBA" id="ARBA00022596"/>
    </source>
</evidence>
<sequence length="760" mass="85151">MDGKGIPKSIKLPETIKVFRNLKNAKRFAIDIGGSLTKIAYYSTLSHRRATYAKDKEKPLMSDDHTYAISESARLHFVKFETKYIERCLDFVQANLVGTREKMVGKIIKATGGGAYKYSNLIQDKLGLKVEKEDEMGCLIKGCNFLLKNISDEAFVFHRHANPEYEFQTADPNIFPYLLVNIGSGVSILKVESEDSYERIGGTATGGGTFWGLGSLLTKAKGFDELLELAEVGDHRNTDLLVGDIYGGDYKSLGLECDLIASAFGKVCHLSRKGKQMQCSEADVAKSLLFTISNDIGQIASLYAMMHNIRKVYFGGYFLRNHPLSMHTISYSINYWSKGSVQSLFLRHEGYLGAIGAFLKGAEQCGENYSWQENYAGSSALEPQPCTWLDNNVPFAQLEMDRWESPVSFCPLLSDPNNYIPDAVDLNVDHEARKYWLDCFEQSIDKFVDCAIASQVDSETAEERANQFKEQYIKRLHQLRKQPFAYGNLTVRSLLDTIQHCMKEFDFPDPYISVKQCENEAALSQLSERLNYLDSLPPEDRNKELVVSVLAGNMFDWGARAVVEIMENEQFGLSEAKEKIPDRPWLIDNLDMWLERMRGPAHNHAAIFIDNSGVDIILGILPFARELIKRGTKVILCANSEPALNDVTHKELEVILSQAGTICPIINQAVENGTLEAMETAQAGPCLDLSRLNSSLAKAITNVDLIVIEGMGRAVHTNLYAKFTCESLRVAVIKNRWLAEKLGGEMFAVIFKYDSGNTIF</sequence>
<dbReference type="Gene3D" id="1.20.1700.10">
    <property type="entry name" value="AF1104-like"/>
    <property type="match status" value="1"/>
</dbReference>
<dbReference type="Pfam" id="PF03630">
    <property type="entry name" value="Fumble"/>
    <property type="match status" value="1"/>
</dbReference>
<comment type="catalytic activity">
    <reaction evidence="13">
        <text>(R)-4'-phospho-S-sulfopantetheine + H2O = (R)-S-sulfopantetheine + phosphate</text>
        <dbReference type="Rhea" id="RHEA:68340"/>
        <dbReference type="ChEBI" id="CHEBI:15377"/>
        <dbReference type="ChEBI" id="CHEBI:43474"/>
        <dbReference type="ChEBI" id="CHEBI:177302"/>
        <dbReference type="ChEBI" id="CHEBI:177303"/>
    </reaction>
    <physiologicalReaction direction="left-to-right" evidence="13">
        <dbReference type="Rhea" id="RHEA:68341"/>
    </physiologicalReaction>
</comment>
<dbReference type="PANTHER" id="PTHR12280">
    <property type="entry name" value="PANTOTHENATE KINASE"/>
    <property type="match status" value="1"/>
</dbReference>
<keyword evidence="5" id="KW-0533">Nickel</keyword>
<keyword evidence="9" id="KW-0067">ATP-binding</keyword>
<keyword evidence="12" id="KW-0464">Manganese</keyword>
<evidence type="ECO:0000256" key="10">
    <source>
        <dbReference type="ARBA" id="ARBA00022993"/>
    </source>
</evidence>
<comment type="caution">
    <text evidence="17">The sequence shown here is derived from an EMBL/GenBank/DDBJ whole genome shotgun (WGS) entry which is preliminary data.</text>
</comment>
<evidence type="ECO:0000256" key="6">
    <source>
        <dbReference type="ARBA" id="ARBA00022723"/>
    </source>
</evidence>
<feature type="domain" description="Damage-control phosphatase ARMT1-like metal-binding" evidence="16">
    <location>
        <begin position="452"/>
        <end position="746"/>
    </location>
</feature>
<dbReference type="GO" id="GO:0016787">
    <property type="term" value="F:hydrolase activity"/>
    <property type="evidence" value="ECO:0007669"/>
    <property type="project" value="UniProtKB-KW"/>
</dbReference>
<dbReference type="Gene3D" id="3.30.420.40">
    <property type="match status" value="1"/>
</dbReference>
<organism evidence="17 18">
    <name type="scientific">Ranatra chinensis</name>
    <dbReference type="NCBI Taxonomy" id="642074"/>
    <lineage>
        <taxon>Eukaryota</taxon>
        <taxon>Metazoa</taxon>
        <taxon>Ecdysozoa</taxon>
        <taxon>Arthropoda</taxon>
        <taxon>Hexapoda</taxon>
        <taxon>Insecta</taxon>
        <taxon>Pterygota</taxon>
        <taxon>Neoptera</taxon>
        <taxon>Paraneoptera</taxon>
        <taxon>Hemiptera</taxon>
        <taxon>Heteroptera</taxon>
        <taxon>Panheteroptera</taxon>
        <taxon>Nepomorpha</taxon>
        <taxon>Nepidae</taxon>
        <taxon>Ranatrinae</taxon>
        <taxon>Ranatra</taxon>
    </lineage>
</organism>
<dbReference type="InterPro" id="IPR043129">
    <property type="entry name" value="ATPase_NBD"/>
</dbReference>
<evidence type="ECO:0000256" key="1">
    <source>
        <dbReference type="ARBA" id="ARBA00001936"/>
    </source>
</evidence>
<comment type="subunit">
    <text evidence="3">Homodimer. Interacts with PKM.</text>
</comment>
<comment type="cofactor">
    <cofactor evidence="1">
        <name>Mn(2+)</name>
        <dbReference type="ChEBI" id="CHEBI:29035"/>
    </cofactor>
</comment>
<dbReference type="InterPro" id="IPR004567">
    <property type="entry name" value="Type_II_PanK"/>
</dbReference>
<dbReference type="InterPro" id="IPR036075">
    <property type="entry name" value="ARMT-1-like_metal-bd_sf"/>
</dbReference>
<accession>A0ABD0YMB8</accession>
<comment type="cofactor">
    <cofactor evidence="2">
        <name>Ni(2+)</name>
        <dbReference type="ChEBI" id="CHEBI:49786"/>
    </cofactor>
</comment>
<dbReference type="NCBIfam" id="TIGR00555">
    <property type="entry name" value="panK_eukar"/>
    <property type="match status" value="1"/>
</dbReference>
<evidence type="ECO:0000256" key="8">
    <source>
        <dbReference type="ARBA" id="ARBA00022801"/>
    </source>
</evidence>
<name>A0ABD0YMB8_9HEMI</name>
<evidence type="ECO:0000256" key="4">
    <source>
        <dbReference type="ARBA" id="ARBA00019490"/>
    </source>
</evidence>
<dbReference type="SUPFAM" id="SSF53067">
    <property type="entry name" value="Actin-like ATPase domain"/>
    <property type="match status" value="2"/>
</dbReference>
<keyword evidence="7" id="KW-0547">Nucleotide-binding</keyword>
<dbReference type="InterPro" id="IPR002791">
    <property type="entry name" value="ARMT1-like_metal-bd"/>
</dbReference>
<dbReference type="FunFam" id="3.40.50.10880:FF:000001">
    <property type="entry name" value="Pantothenate kinase 4"/>
    <property type="match status" value="1"/>
</dbReference>
<keyword evidence="8" id="KW-0378">Hydrolase</keyword>
<evidence type="ECO:0000256" key="12">
    <source>
        <dbReference type="ARBA" id="ARBA00023211"/>
    </source>
</evidence>
<evidence type="ECO:0000256" key="14">
    <source>
        <dbReference type="ARBA" id="ARBA00032948"/>
    </source>
</evidence>
<evidence type="ECO:0000259" key="16">
    <source>
        <dbReference type="Pfam" id="PF01937"/>
    </source>
</evidence>
<dbReference type="CDD" id="cd24123">
    <property type="entry name" value="ASKHA_NBD_PanK-II_Pank4"/>
    <property type="match status" value="1"/>
</dbReference>
<dbReference type="FunFam" id="3.30.420.510:FF:000008">
    <property type="entry name" value="Pantothenate kinase"/>
    <property type="match status" value="1"/>
</dbReference>
<dbReference type="PANTHER" id="PTHR12280:SF20">
    <property type="entry name" value="4'-PHOSPHOPANTETHEINE PHOSPHATASE"/>
    <property type="match status" value="1"/>
</dbReference>
<dbReference type="InterPro" id="IPR035073">
    <property type="entry name" value="At2g17340_3_helix_bundle"/>
</dbReference>
<reference evidence="17 18" key="1">
    <citation type="submission" date="2024-07" db="EMBL/GenBank/DDBJ databases">
        <title>Chromosome-level genome assembly of the water stick insect Ranatra chinensis (Heteroptera: Nepidae).</title>
        <authorList>
            <person name="Liu X."/>
        </authorList>
    </citation>
    <scope>NUCLEOTIDE SEQUENCE [LARGE SCALE GENOMIC DNA]</scope>
    <source>
        <strain evidence="17">Cailab_2021Rc</strain>
        <tissue evidence="17">Muscle</tissue>
    </source>
</reference>
<keyword evidence="6" id="KW-0479">Metal-binding</keyword>
<dbReference type="EMBL" id="JBFDAA010000005">
    <property type="protein sequence ID" value="KAL1132401.1"/>
    <property type="molecule type" value="Genomic_DNA"/>
</dbReference>
<dbReference type="FunFam" id="3.30.420.40:FF:000067">
    <property type="entry name" value="Pantothenate kinase 4"/>
    <property type="match status" value="1"/>
</dbReference>
<dbReference type="GO" id="GO:0046872">
    <property type="term" value="F:metal ion binding"/>
    <property type="evidence" value="ECO:0007669"/>
    <property type="project" value="UniProtKB-KW"/>
</dbReference>
<evidence type="ECO:0000256" key="7">
    <source>
        <dbReference type="ARBA" id="ARBA00022741"/>
    </source>
</evidence>
<comment type="function">
    <text evidence="15">Phosphatase which shows a preference for 4'-phosphopantetheine and its oxidatively damaged forms (sulfonate or S-sulfonate), providing strong indirect evidence that the phosphatase activity pre-empts damage in the coenzyme A (CoA) pathway. Hydrolyzing excess 4'-phosphopantetheine could constitute a directed overflow mechanism to prevent its oxidation to the S-sulfonate, sulfonate, or other forms. Hydrolyzing 4'-phosphopantetheine sulfonate or S-sulfonate would forestall their conversion to inactive forms of CoA and acyl carrier protein. May play a role in the physiological regulation of CoA intracellular levels.</text>
</comment>
<gene>
    <name evidence="17" type="ORF">AAG570_010356</name>
</gene>
<evidence type="ECO:0000256" key="9">
    <source>
        <dbReference type="ARBA" id="ARBA00022840"/>
    </source>
</evidence>
<dbReference type="Proteomes" id="UP001558652">
    <property type="component" value="Unassembled WGS sequence"/>
</dbReference>
<keyword evidence="10" id="KW-0173">Coenzyme A biosynthesis</keyword>
<evidence type="ECO:0000256" key="2">
    <source>
        <dbReference type="ARBA" id="ARBA00001967"/>
    </source>
</evidence>
<dbReference type="SUPFAM" id="SSF111321">
    <property type="entry name" value="AF1104-like"/>
    <property type="match status" value="1"/>
</dbReference>
<evidence type="ECO:0000256" key="13">
    <source>
        <dbReference type="ARBA" id="ARBA00029347"/>
    </source>
</evidence>
<keyword evidence="18" id="KW-1185">Reference proteome</keyword>
<proteinExistence type="predicted"/>
<dbReference type="Pfam" id="PF01937">
    <property type="entry name" value="ARMT1-like_dom"/>
    <property type="match status" value="1"/>
</dbReference>
<protein>
    <recommendedName>
        <fullName evidence="4">4'-phosphopantetheine phosphatase</fullName>
    </recommendedName>
    <alternativeName>
        <fullName evidence="14">Inactive pantothenic acid kinase 4</fullName>
    </alternativeName>
</protein>
<dbReference type="AlphaFoldDB" id="A0ABD0YMB8"/>
<evidence type="ECO:0000256" key="3">
    <source>
        <dbReference type="ARBA" id="ARBA00011388"/>
    </source>
</evidence>
<evidence type="ECO:0000256" key="11">
    <source>
        <dbReference type="ARBA" id="ARBA00023074"/>
    </source>
</evidence>
<evidence type="ECO:0000313" key="17">
    <source>
        <dbReference type="EMBL" id="KAL1132401.1"/>
    </source>
</evidence>
<keyword evidence="11" id="KW-0944">Nitration</keyword>